<evidence type="ECO:0000313" key="2">
    <source>
        <dbReference type="EMBL" id="QIN80312.1"/>
    </source>
</evidence>
<dbReference type="EMBL" id="CP045121">
    <property type="protein sequence ID" value="QIN80312.1"/>
    <property type="molecule type" value="Genomic_DNA"/>
</dbReference>
<dbReference type="AlphaFoldDB" id="A0A6G8Q1G2"/>
<gene>
    <name evidence="2" type="ORF">GBA65_19315</name>
</gene>
<protein>
    <submittedName>
        <fullName evidence="2">Uncharacterized protein</fullName>
    </submittedName>
</protein>
<feature type="compositionally biased region" description="Basic residues" evidence="1">
    <location>
        <begin position="36"/>
        <end position="75"/>
    </location>
</feature>
<evidence type="ECO:0000313" key="3">
    <source>
        <dbReference type="Proteomes" id="UP000502706"/>
    </source>
</evidence>
<keyword evidence="3" id="KW-1185">Reference proteome</keyword>
<organism evidence="2 3">
    <name type="scientific">Rubrobacter marinus</name>
    <dbReference type="NCBI Taxonomy" id="2653852"/>
    <lineage>
        <taxon>Bacteria</taxon>
        <taxon>Bacillati</taxon>
        <taxon>Actinomycetota</taxon>
        <taxon>Rubrobacteria</taxon>
        <taxon>Rubrobacterales</taxon>
        <taxon>Rubrobacteraceae</taxon>
        <taxon>Rubrobacter</taxon>
    </lineage>
</organism>
<reference evidence="2 3" key="1">
    <citation type="submission" date="2019-10" db="EMBL/GenBank/DDBJ databases">
        <title>Rubrobacter sp nov SCSIO 52915 isolated from a deep-sea sediment in the South China Sea.</title>
        <authorList>
            <person name="Chen R.W."/>
        </authorList>
    </citation>
    <scope>NUCLEOTIDE SEQUENCE [LARGE SCALE GENOMIC DNA]</scope>
    <source>
        <strain evidence="2 3">SCSIO 52915</strain>
    </source>
</reference>
<evidence type="ECO:0000256" key="1">
    <source>
        <dbReference type="SAM" id="MobiDB-lite"/>
    </source>
</evidence>
<name>A0A6G8Q1G2_9ACTN</name>
<accession>A0A6G8Q1G2</accession>
<dbReference type="Proteomes" id="UP000502706">
    <property type="component" value="Chromosome"/>
</dbReference>
<sequence>MAPRIGTYGGKGPSRTAALGRDGGHRASGWAACPPRGRRASWRPRGRRGRRSGRSRRSRPRGRPRSRGRRRRRGPCGRIRDA</sequence>
<proteinExistence type="predicted"/>
<dbReference type="KEGG" id="rmar:GBA65_19315"/>
<feature type="region of interest" description="Disordered" evidence="1">
    <location>
        <begin position="1"/>
        <end position="82"/>
    </location>
</feature>